<gene>
    <name evidence="3" type="ORF">C471_11601</name>
</gene>
<dbReference type="OrthoDB" id="330490at2157"/>
<dbReference type="AlphaFoldDB" id="M0DUD6"/>
<dbReference type="Gene3D" id="1.10.10.10">
    <property type="entry name" value="Winged helix-like DNA-binding domain superfamily/Winged helix DNA-binding domain"/>
    <property type="match status" value="1"/>
</dbReference>
<dbReference type="RefSeq" id="WP_004049166.1">
    <property type="nucleotide sequence ID" value="NZ_AOJE01000060.1"/>
</dbReference>
<evidence type="ECO:0000259" key="2">
    <source>
        <dbReference type="Pfam" id="PF25213"/>
    </source>
</evidence>
<dbReference type="InterPro" id="IPR036390">
    <property type="entry name" value="WH_DNA-bd_sf"/>
</dbReference>
<proteinExistence type="predicted"/>
<evidence type="ECO:0000313" key="3">
    <source>
        <dbReference type="EMBL" id="ELZ37744.1"/>
    </source>
</evidence>
<feature type="domain" description="Methanogenesis regulatory protein FilR1 middle" evidence="1">
    <location>
        <begin position="125"/>
        <end position="253"/>
    </location>
</feature>
<dbReference type="eggNOG" id="arCOG04362">
    <property type="taxonomic scope" value="Archaea"/>
</dbReference>
<accession>M0DUD6</accession>
<comment type="caution">
    <text evidence="3">The sequence shown here is derived from an EMBL/GenBank/DDBJ whole genome shotgun (WGS) entry which is preliminary data.</text>
</comment>
<feature type="domain" description="HVO-A0261-like N-terminal" evidence="2">
    <location>
        <begin position="7"/>
        <end position="92"/>
    </location>
</feature>
<dbReference type="PATRIC" id="fig|1227484.4.peg.2279"/>
<dbReference type="Proteomes" id="UP000011514">
    <property type="component" value="Unassembled WGS sequence"/>
</dbReference>
<dbReference type="EMBL" id="AOJE01000060">
    <property type="protein sequence ID" value="ELZ37744.1"/>
    <property type="molecule type" value="Genomic_DNA"/>
</dbReference>
<organism evidence="3 4">
    <name type="scientific">Halorubrum saccharovorum DSM 1137</name>
    <dbReference type="NCBI Taxonomy" id="1227484"/>
    <lineage>
        <taxon>Archaea</taxon>
        <taxon>Methanobacteriati</taxon>
        <taxon>Methanobacteriota</taxon>
        <taxon>Stenosarchaea group</taxon>
        <taxon>Halobacteria</taxon>
        <taxon>Halobacteriales</taxon>
        <taxon>Haloferacaceae</taxon>
        <taxon>Halorubrum</taxon>
    </lineage>
</organism>
<dbReference type="Pfam" id="PF08350">
    <property type="entry name" value="FilR1_middle"/>
    <property type="match status" value="1"/>
</dbReference>
<dbReference type="Pfam" id="PF25213">
    <property type="entry name" value="HVO_A0261_N"/>
    <property type="match status" value="1"/>
</dbReference>
<dbReference type="InterPro" id="IPR013561">
    <property type="entry name" value="FilR1_middle_dom"/>
</dbReference>
<sequence length="265" mass="29081">MTGDDGHDGAQYLAGSPVRVAMLRALRGEPRRPAGLTAAVDATRTTVQRILSGFRERDWVVKRDAAYHVTPTGERVHDAYEALLDEIELADRYGQFAADLERVGADFPPSAVDTGKLTVAAERNPLAVVDRLTELLREGSGSEIRAVSPVVIRQFNDAAAEALDEGAEVELVIDRDVVEESIAEFGPATDRALRDNGMTVHVSPEPIEYGIFRYDDIACVAAYDRRNNPRCVLESTDPAVIEWVDDRFESFVAEARRLSAVVENA</sequence>
<evidence type="ECO:0000259" key="1">
    <source>
        <dbReference type="Pfam" id="PF08350"/>
    </source>
</evidence>
<reference evidence="3 4" key="1">
    <citation type="journal article" date="2014" name="PLoS Genet.">
        <title>Phylogenetically driven sequencing of extremely halophilic archaea reveals strategies for static and dynamic osmo-response.</title>
        <authorList>
            <person name="Becker E.A."/>
            <person name="Seitzer P.M."/>
            <person name="Tritt A."/>
            <person name="Larsen D."/>
            <person name="Krusor M."/>
            <person name="Yao A.I."/>
            <person name="Wu D."/>
            <person name="Madern D."/>
            <person name="Eisen J.A."/>
            <person name="Darling A.E."/>
            <person name="Facciotti M.T."/>
        </authorList>
    </citation>
    <scope>NUCLEOTIDE SEQUENCE [LARGE SCALE GENOMIC DNA]</scope>
    <source>
        <strain evidence="3 4">DSM 1137</strain>
    </source>
</reference>
<dbReference type="InterPro" id="IPR036388">
    <property type="entry name" value="WH-like_DNA-bd_sf"/>
</dbReference>
<protein>
    <submittedName>
        <fullName evidence="3">Uncharacterized protein</fullName>
    </submittedName>
</protein>
<keyword evidence="4" id="KW-1185">Reference proteome</keyword>
<evidence type="ECO:0000313" key="4">
    <source>
        <dbReference type="Proteomes" id="UP000011514"/>
    </source>
</evidence>
<dbReference type="InterPro" id="IPR057527">
    <property type="entry name" value="HVO_A0261-like_N"/>
</dbReference>
<dbReference type="SUPFAM" id="SSF46785">
    <property type="entry name" value="Winged helix' DNA-binding domain"/>
    <property type="match status" value="1"/>
</dbReference>
<name>M0DUD6_9EURY</name>